<dbReference type="PANTHER" id="PTHR32309">
    <property type="entry name" value="TYROSINE-PROTEIN KINASE"/>
    <property type="match status" value="1"/>
</dbReference>
<evidence type="ECO:0000256" key="15">
    <source>
        <dbReference type="ARBA" id="ARBA00023137"/>
    </source>
</evidence>
<comment type="catalytic activity">
    <reaction evidence="16">
        <text>L-tyrosyl-[protein] + ATP = O-phospho-L-tyrosyl-[protein] + ADP + H(+)</text>
        <dbReference type="Rhea" id="RHEA:10596"/>
        <dbReference type="Rhea" id="RHEA-COMP:10136"/>
        <dbReference type="Rhea" id="RHEA-COMP:20101"/>
        <dbReference type="ChEBI" id="CHEBI:15378"/>
        <dbReference type="ChEBI" id="CHEBI:30616"/>
        <dbReference type="ChEBI" id="CHEBI:46858"/>
        <dbReference type="ChEBI" id="CHEBI:61978"/>
        <dbReference type="ChEBI" id="CHEBI:456216"/>
        <dbReference type="EC" id="2.7.10.2"/>
    </reaction>
</comment>
<dbReference type="RefSeq" id="WP_017742365.1">
    <property type="nucleotide sequence ID" value="NZ_KQ976354.1"/>
</dbReference>
<sequence>MPIQERSLQQLTYPSSSLREPEELWRLVNDEENAGLSPILAVLRRRLGLIAGVTVIVTTVAAVWAATLTPKYEGRVQLLVEPLQTADSELLVLLSETLKQDVNEITRHNNTALDYQALMEVLKSPKLLNPVVNELQSRYPDISYDQLVGSDVSGHKLLKGREGTLYINRLVQGKEESRVVEVRYQDTNPEKIQVILERVVKAYQNYSKEQQQTNLRQGVRFVEQQIPKSRQRVTTLQGQLQSFQQQYGVFNPELQGEQLLKRLDELQAQQRETERQLAEAKSLSTSLKKQLGMLEEEAIAASALSESPQYQEIGTRVREIEAKIAAESTRLTDSNPVMLNLKEERKKLLRLLEQEAKVALGNNSSINRFTSKVRTYQNTVRRDLTTQLVDATNQVKLLAVSFDANNKATLELNQKIKKYPAIARNHSNLQRELQVATDTLNQLLAKQEALRVDVAQQEIPWELIMPPTLPRDKKGRLIAVSLQPSRTVLLGGVVGVLLGIFAAFVLENVKNVFYDPEEVKRKTKLPLLGVIPFQRNAKLLTAGEEAVNTQKPIPRLLPKAVKYQDQASSLSQAFYSLYSRVHTLRFNAQIQSLIVTYATLEDSKSTVAINLAKIAAQAGLRVLLVDADLRYPHVHTILGLVNRQGLSEVLSKGLDLEDVIGQAPQEENLFVVTAGEKPKNPAKLFSSVQLDTFIERSQTKFDLVIYDAPPVMGLLDTSLLASRTNGVLFVVGLGKTTRTNLQQALDELKAARIPVLGMIANNKV</sequence>
<dbReference type="EC" id="2.7.10.2" evidence="5"/>
<dbReference type="STRING" id="128403.WA1_48680"/>
<evidence type="ECO:0000256" key="17">
    <source>
        <dbReference type="SAM" id="Coils"/>
    </source>
</evidence>
<comment type="subcellular location">
    <subcellularLocation>
        <location evidence="1">Cell inner membrane</location>
        <topology evidence="1">Multi-pass membrane protein</topology>
    </subcellularLocation>
</comment>
<evidence type="ECO:0000256" key="12">
    <source>
        <dbReference type="ARBA" id="ARBA00022840"/>
    </source>
</evidence>
<keyword evidence="15" id="KW-0829">Tyrosine-protein kinase</keyword>
<dbReference type="Pfam" id="PF13614">
    <property type="entry name" value="AAA_31"/>
    <property type="match status" value="1"/>
</dbReference>
<keyword evidence="10" id="KW-0547">Nucleotide-binding</keyword>
<keyword evidence="11" id="KW-0418">Kinase</keyword>
<proteinExistence type="inferred from homology"/>
<evidence type="ECO:0000256" key="8">
    <source>
        <dbReference type="ARBA" id="ARBA00022679"/>
    </source>
</evidence>
<dbReference type="Proteomes" id="UP000076925">
    <property type="component" value="Unassembled WGS sequence"/>
</dbReference>
<feature type="domain" description="AAA" evidence="20">
    <location>
        <begin position="603"/>
        <end position="742"/>
    </location>
</feature>
<dbReference type="CDD" id="cd05387">
    <property type="entry name" value="BY-kinase"/>
    <property type="match status" value="1"/>
</dbReference>
<evidence type="ECO:0000256" key="1">
    <source>
        <dbReference type="ARBA" id="ARBA00004429"/>
    </source>
</evidence>
<comment type="caution">
    <text evidence="21">The sequence shown here is derived from an EMBL/GenBank/DDBJ whole genome shotgun (WGS) entry which is preliminary data.</text>
</comment>
<evidence type="ECO:0000256" key="10">
    <source>
        <dbReference type="ARBA" id="ARBA00022741"/>
    </source>
</evidence>
<accession>A0A139WU06</accession>
<dbReference type="InterPro" id="IPR005702">
    <property type="entry name" value="Wzc-like_C"/>
</dbReference>
<dbReference type="SUPFAM" id="SSF52540">
    <property type="entry name" value="P-loop containing nucleoside triphosphate hydrolases"/>
    <property type="match status" value="1"/>
</dbReference>
<evidence type="ECO:0000256" key="2">
    <source>
        <dbReference type="ARBA" id="ARBA00006683"/>
    </source>
</evidence>
<evidence type="ECO:0000259" key="19">
    <source>
        <dbReference type="Pfam" id="PF02706"/>
    </source>
</evidence>
<evidence type="ECO:0000256" key="9">
    <source>
        <dbReference type="ARBA" id="ARBA00022692"/>
    </source>
</evidence>
<keyword evidence="7" id="KW-0997">Cell inner membrane</keyword>
<evidence type="ECO:0000256" key="7">
    <source>
        <dbReference type="ARBA" id="ARBA00022519"/>
    </source>
</evidence>
<evidence type="ECO:0000256" key="13">
    <source>
        <dbReference type="ARBA" id="ARBA00022989"/>
    </source>
</evidence>
<dbReference type="EMBL" id="ANNX02000048">
    <property type="protein sequence ID" value="KYC35899.1"/>
    <property type="molecule type" value="Genomic_DNA"/>
</dbReference>
<dbReference type="InterPro" id="IPR003856">
    <property type="entry name" value="LPS_length_determ_N"/>
</dbReference>
<name>A0A139WU06_9CYAN</name>
<evidence type="ECO:0000256" key="14">
    <source>
        <dbReference type="ARBA" id="ARBA00023136"/>
    </source>
</evidence>
<comment type="similarity">
    <text evidence="4">Belongs to the etk/wzc family.</text>
</comment>
<keyword evidence="6" id="KW-1003">Cell membrane</keyword>
<reference evidence="21 22" key="1">
    <citation type="journal article" date="2013" name="Genome Biol. Evol.">
        <title>Genomes of Stigonematalean cyanobacteria (subsection V) and the evolution of oxygenic photosynthesis from prokaryotes to plastids.</title>
        <authorList>
            <person name="Dagan T."/>
            <person name="Roettger M."/>
            <person name="Stucken K."/>
            <person name="Landan G."/>
            <person name="Koch R."/>
            <person name="Major P."/>
            <person name="Gould S.B."/>
            <person name="Goremykin V.V."/>
            <person name="Rippka R."/>
            <person name="Tandeau de Marsac N."/>
            <person name="Gugger M."/>
            <person name="Lockhart P.J."/>
            <person name="Allen J.F."/>
            <person name="Brune I."/>
            <person name="Maus I."/>
            <person name="Puhler A."/>
            <person name="Martin W.F."/>
        </authorList>
    </citation>
    <scope>NUCLEOTIDE SEQUENCE [LARGE SCALE GENOMIC DNA]</scope>
    <source>
        <strain evidence="21 22">PCC 7110</strain>
    </source>
</reference>
<dbReference type="GO" id="GO:0005524">
    <property type="term" value="F:ATP binding"/>
    <property type="evidence" value="ECO:0007669"/>
    <property type="project" value="UniProtKB-KW"/>
</dbReference>
<evidence type="ECO:0000256" key="6">
    <source>
        <dbReference type="ARBA" id="ARBA00022475"/>
    </source>
</evidence>
<organism evidence="21 22">
    <name type="scientific">Scytonema hofmannii PCC 7110</name>
    <dbReference type="NCBI Taxonomy" id="128403"/>
    <lineage>
        <taxon>Bacteria</taxon>
        <taxon>Bacillati</taxon>
        <taxon>Cyanobacteriota</taxon>
        <taxon>Cyanophyceae</taxon>
        <taxon>Nostocales</taxon>
        <taxon>Scytonemataceae</taxon>
        <taxon>Scytonema</taxon>
    </lineage>
</organism>
<evidence type="ECO:0000256" key="18">
    <source>
        <dbReference type="SAM" id="Phobius"/>
    </source>
</evidence>
<dbReference type="Gene3D" id="3.40.50.300">
    <property type="entry name" value="P-loop containing nucleotide triphosphate hydrolases"/>
    <property type="match status" value="1"/>
</dbReference>
<evidence type="ECO:0000256" key="11">
    <source>
        <dbReference type="ARBA" id="ARBA00022777"/>
    </source>
</evidence>
<dbReference type="GO" id="GO:0005886">
    <property type="term" value="C:plasma membrane"/>
    <property type="evidence" value="ECO:0007669"/>
    <property type="project" value="UniProtKB-SubCell"/>
</dbReference>
<keyword evidence="12" id="KW-0067">ATP-binding</keyword>
<evidence type="ECO:0000256" key="5">
    <source>
        <dbReference type="ARBA" id="ARBA00011903"/>
    </source>
</evidence>
<keyword evidence="8" id="KW-0808">Transferase</keyword>
<evidence type="ECO:0000256" key="16">
    <source>
        <dbReference type="ARBA" id="ARBA00051245"/>
    </source>
</evidence>
<keyword evidence="13 18" id="KW-1133">Transmembrane helix</keyword>
<evidence type="ECO:0000313" key="21">
    <source>
        <dbReference type="EMBL" id="KYC35899.1"/>
    </source>
</evidence>
<feature type="domain" description="Polysaccharide chain length determinant N-terminal" evidence="19">
    <location>
        <begin position="36"/>
        <end position="135"/>
    </location>
</feature>
<dbReference type="AlphaFoldDB" id="A0A139WU06"/>
<comment type="similarity">
    <text evidence="3">Belongs to the CpsD/CapB family.</text>
</comment>
<gene>
    <name evidence="21" type="ORF">WA1_48680</name>
</gene>
<evidence type="ECO:0000256" key="4">
    <source>
        <dbReference type="ARBA" id="ARBA00008883"/>
    </source>
</evidence>
<keyword evidence="9 18" id="KW-0812">Transmembrane</keyword>
<evidence type="ECO:0000259" key="20">
    <source>
        <dbReference type="Pfam" id="PF13614"/>
    </source>
</evidence>
<keyword evidence="22" id="KW-1185">Reference proteome</keyword>
<dbReference type="PANTHER" id="PTHR32309:SF13">
    <property type="entry name" value="FERRIC ENTEROBACTIN TRANSPORT PROTEIN FEPE"/>
    <property type="match status" value="1"/>
</dbReference>
<dbReference type="InterPro" id="IPR025669">
    <property type="entry name" value="AAA_dom"/>
</dbReference>
<evidence type="ECO:0000313" key="22">
    <source>
        <dbReference type="Proteomes" id="UP000076925"/>
    </source>
</evidence>
<keyword evidence="17" id="KW-0175">Coiled coil</keyword>
<evidence type="ECO:0000256" key="3">
    <source>
        <dbReference type="ARBA" id="ARBA00007316"/>
    </source>
</evidence>
<feature type="coiled-coil region" evidence="17">
    <location>
        <begin position="256"/>
        <end position="297"/>
    </location>
</feature>
<comment type="similarity">
    <text evidence="2">Belongs to the CpsC/CapA family.</text>
</comment>
<dbReference type="InterPro" id="IPR027417">
    <property type="entry name" value="P-loop_NTPase"/>
</dbReference>
<protein>
    <recommendedName>
        <fullName evidence="5">non-specific protein-tyrosine kinase</fullName>
        <ecNumber evidence="5">2.7.10.2</ecNumber>
    </recommendedName>
</protein>
<dbReference type="GO" id="GO:0004715">
    <property type="term" value="F:non-membrane spanning protein tyrosine kinase activity"/>
    <property type="evidence" value="ECO:0007669"/>
    <property type="project" value="UniProtKB-EC"/>
</dbReference>
<dbReference type="OrthoDB" id="580971at2"/>
<dbReference type="NCBIfam" id="TIGR01007">
    <property type="entry name" value="eps_fam"/>
    <property type="match status" value="1"/>
</dbReference>
<dbReference type="Pfam" id="PF02706">
    <property type="entry name" value="Wzz"/>
    <property type="match status" value="1"/>
</dbReference>
<feature type="transmembrane region" description="Helical" evidence="18">
    <location>
        <begin position="47"/>
        <end position="66"/>
    </location>
</feature>
<keyword evidence="14 18" id="KW-0472">Membrane</keyword>
<dbReference type="InterPro" id="IPR050445">
    <property type="entry name" value="Bact_polysacc_biosynth/exp"/>
</dbReference>